<reference evidence="1" key="1">
    <citation type="submission" date="2024-07" db="EMBL/GenBank/DDBJ databases">
        <authorList>
            <person name="Yu S.T."/>
        </authorList>
    </citation>
    <scope>NUCLEOTIDE SEQUENCE</scope>
    <source>
        <strain evidence="1">R08</strain>
    </source>
</reference>
<organism evidence="1">
    <name type="scientific">Streptomyces sp. R08</name>
    <dbReference type="NCBI Taxonomy" id="3238624"/>
    <lineage>
        <taxon>Bacteria</taxon>
        <taxon>Bacillati</taxon>
        <taxon>Actinomycetota</taxon>
        <taxon>Actinomycetes</taxon>
        <taxon>Kitasatosporales</taxon>
        <taxon>Streptomycetaceae</taxon>
        <taxon>Streptomyces</taxon>
    </lineage>
</organism>
<gene>
    <name evidence="1" type="ORF">AB5J58_39535</name>
</gene>
<protein>
    <submittedName>
        <fullName evidence="1">Uncharacterized protein</fullName>
    </submittedName>
</protein>
<proteinExistence type="predicted"/>
<dbReference type="EMBL" id="CP163431">
    <property type="protein sequence ID" value="XDQ05881.1"/>
    <property type="molecule type" value="Genomic_DNA"/>
</dbReference>
<sequence length="129" mass="14215">MSSTSNNVDRRPDREAPAHEYFEVVWRTSSGGAWRRAGIAVWEVIGIAVGLRSADEVQPNAIEIREADGPLVVRFAYGDDRELARRHSALVERRLWSCTAGEFLAFLRETATPPAAQPGPPELPLSDCA</sequence>
<evidence type="ECO:0000313" key="1">
    <source>
        <dbReference type="EMBL" id="XDQ05881.1"/>
    </source>
</evidence>
<dbReference type="RefSeq" id="WP_369190962.1">
    <property type="nucleotide sequence ID" value="NZ_CP163431.1"/>
</dbReference>
<dbReference type="AlphaFoldDB" id="A0AB39MHF2"/>
<accession>A0AB39MHF2</accession>
<name>A0AB39MHF2_9ACTN</name>